<comment type="catalytic activity">
    <reaction evidence="7 8">
        <text>L-histidinol phosphate + H2O = L-histidinol + phosphate</text>
        <dbReference type="Rhea" id="RHEA:14465"/>
        <dbReference type="ChEBI" id="CHEBI:15377"/>
        <dbReference type="ChEBI" id="CHEBI:43474"/>
        <dbReference type="ChEBI" id="CHEBI:57699"/>
        <dbReference type="ChEBI" id="CHEBI:57980"/>
        <dbReference type="EC" id="3.1.3.15"/>
    </reaction>
</comment>
<keyword evidence="6 8" id="KW-0368">Histidine biosynthesis</keyword>
<comment type="similarity">
    <text evidence="2 8">Belongs to the PHP hydrolase family. HisK subfamily.</text>
</comment>
<organism evidence="10 11">
    <name type="scientific">Clostridium fallax</name>
    <dbReference type="NCBI Taxonomy" id="1533"/>
    <lineage>
        <taxon>Bacteria</taxon>
        <taxon>Bacillati</taxon>
        <taxon>Bacillota</taxon>
        <taxon>Clostridia</taxon>
        <taxon>Eubacteriales</taxon>
        <taxon>Clostridiaceae</taxon>
        <taxon>Clostridium</taxon>
    </lineage>
</organism>
<dbReference type="PANTHER" id="PTHR21039:SF0">
    <property type="entry name" value="HISTIDINOL-PHOSPHATASE"/>
    <property type="match status" value="1"/>
</dbReference>
<gene>
    <name evidence="10" type="ORF">SAMN05443638_10256</name>
</gene>
<keyword evidence="11" id="KW-1185">Reference proteome</keyword>
<evidence type="ECO:0000313" key="11">
    <source>
        <dbReference type="Proteomes" id="UP000184035"/>
    </source>
</evidence>
<evidence type="ECO:0000256" key="8">
    <source>
        <dbReference type="RuleBase" id="RU366003"/>
    </source>
</evidence>
<dbReference type="Gene3D" id="3.20.20.140">
    <property type="entry name" value="Metal-dependent hydrolases"/>
    <property type="match status" value="1"/>
</dbReference>
<dbReference type="SUPFAM" id="SSF89550">
    <property type="entry name" value="PHP domain-like"/>
    <property type="match status" value="1"/>
</dbReference>
<keyword evidence="5 8" id="KW-0378">Hydrolase</keyword>
<reference evidence="10 11" key="1">
    <citation type="submission" date="2016-11" db="EMBL/GenBank/DDBJ databases">
        <authorList>
            <person name="Jaros S."/>
            <person name="Januszkiewicz K."/>
            <person name="Wedrychowicz H."/>
        </authorList>
    </citation>
    <scope>NUCLEOTIDE SEQUENCE [LARGE SCALE GENOMIC DNA]</scope>
    <source>
        <strain evidence="10 11">DSM 2631</strain>
    </source>
</reference>
<name>A0A1M4T7N1_9CLOT</name>
<dbReference type="GO" id="GO:0004401">
    <property type="term" value="F:histidinol-phosphatase activity"/>
    <property type="evidence" value="ECO:0007669"/>
    <property type="project" value="UniProtKB-UniRule"/>
</dbReference>
<dbReference type="GO" id="GO:0000105">
    <property type="term" value="P:L-histidine biosynthetic process"/>
    <property type="evidence" value="ECO:0007669"/>
    <property type="project" value="UniProtKB-UniRule"/>
</dbReference>
<accession>A0A1M4T7N1</accession>
<evidence type="ECO:0000256" key="7">
    <source>
        <dbReference type="ARBA" id="ARBA00049158"/>
    </source>
</evidence>
<evidence type="ECO:0000256" key="6">
    <source>
        <dbReference type="ARBA" id="ARBA00023102"/>
    </source>
</evidence>
<dbReference type="InterPro" id="IPR016195">
    <property type="entry name" value="Pol/histidinol_Pase-like"/>
</dbReference>
<dbReference type="Pfam" id="PF02811">
    <property type="entry name" value="PHP"/>
    <property type="match status" value="1"/>
</dbReference>
<dbReference type="EC" id="3.1.3.15" evidence="3 8"/>
<dbReference type="PANTHER" id="PTHR21039">
    <property type="entry name" value="HISTIDINOL PHOSPHATASE-RELATED"/>
    <property type="match status" value="1"/>
</dbReference>
<evidence type="ECO:0000256" key="3">
    <source>
        <dbReference type="ARBA" id="ARBA00013085"/>
    </source>
</evidence>
<dbReference type="Proteomes" id="UP000184035">
    <property type="component" value="Unassembled WGS sequence"/>
</dbReference>
<sequence>MIYDFHTHSDNSFDSKEKINNMCNEALKKGITHIAFTEHFSLDENKKTFGHMNFNKYFKEIREAKEEFKELNIHNGLELCEPHLQMEELKETLKDLPIDFILGSIHNIKDRGLRTTAKEVGNKDCYDLYFDEYYDMVSLADFDIAAHLDLMSRYALNIVGNYNFEDYKEQIKKILSKIIEREKGIEINTSGLRNDLNSIHPKVEILKLYKELGGEIITIGSDGHKAEDVGEGCKEALKILKDLGYKNIYTFKNRKPIKHSL</sequence>
<dbReference type="GO" id="GO:0005737">
    <property type="term" value="C:cytoplasm"/>
    <property type="evidence" value="ECO:0007669"/>
    <property type="project" value="TreeGrafter"/>
</dbReference>
<protein>
    <recommendedName>
        <fullName evidence="3 8">Histidinol-phosphatase</fullName>
        <shortName evidence="8">HolPase</shortName>
        <ecNumber evidence="3 8">3.1.3.15</ecNumber>
    </recommendedName>
</protein>
<dbReference type="RefSeq" id="WP_072892475.1">
    <property type="nucleotide sequence ID" value="NZ_FQVM01000002.1"/>
</dbReference>
<dbReference type="NCBIfam" id="TIGR01856">
    <property type="entry name" value="hisJ_fam"/>
    <property type="match status" value="1"/>
</dbReference>
<dbReference type="STRING" id="1533.SAMN05443638_10256"/>
<dbReference type="InterPro" id="IPR010140">
    <property type="entry name" value="Histidinol_P_phosphatase_HisJ"/>
</dbReference>
<evidence type="ECO:0000256" key="1">
    <source>
        <dbReference type="ARBA" id="ARBA00004970"/>
    </source>
</evidence>
<evidence type="ECO:0000256" key="5">
    <source>
        <dbReference type="ARBA" id="ARBA00022801"/>
    </source>
</evidence>
<feature type="domain" description="PHP" evidence="9">
    <location>
        <begin position="4"/>
        <end position="190"/>
    </location>
</feature>
<keyword evidence="4 8" id="KW-0028">Amino-acid biosynthesis</keyword>
<dbReference type="InterPro" id="IPR004013">
    <property type="entry name" value="PHP_dom"/>
</dbReference>
<dbReference type="AlphaFoldDB" id="A0A1M4T7N1"/>
<evidence type="ECO:0000313" key="10">
    <source>
        <dbReference type="EMBL" id="SHE40410.1"/>
    </source>
</evidence>
<dbReference type="OrthoDB" id="9775255at2"/>
<proteinExistence type="inferred from homology"/>
<comment type="pathway">
    <text evidence="1 8">Amino-acid biosynthesis; L-histidine biosynthesis; L-histidine from 5-phospho-alpha-D-ribose 1-diphosphate: step 8/9.</text>
</comment>
<dbReference type="EMBL" id="FQVM01000002">
    <property type="protein sequence ID" value="SHE40410.1"/>
    <property type="molecule type" value="Genomic_DNA"/>
</dbReference>
<evidence type="ECO:0000259" key="9">
    <source>
        <dbReference type="Pfam" id="PF02811"/>
    </source>
</evidence>
<dbReference type="UniPathway" id="UPA00031">
    <property type="reaction ID" value="UER00013"/>
</dbReference>
<evidence type="ECO:0000256" key="2">
    <source>
        <dbReference type="ARBA" id="ARBA00009152"/>
    </source>
</evidence>
<evidence type="ECO:0000256" key="4">
    <source>
        <dbReference type="ARBA" id="ARBA00022605"/>
    </source>
</evidence>